<dbReference type="GO" id="GO:0006313">
    <property type="term" value="P:DNA transposition"/>
    <property type="evidence" value="ECO:0007669"/>
    <property type="project" value="InterPro"/>
</dbReference>
<dbReference type="GO" id="GO:0004803">
    <property type="term" value="F:transposase activity"/>
    <property type="evidence" value="ECO:0007669"/>
    <property type="project" value="InterPro"/>
</dbReference>
<evidence type="ECO:0000313" key="2">
    <source>
        <dbReference type="EMBL" id="KKR29902.1"/>
    </source>
</evidence>
<proteinExistence type="predicted"/>
<dbReference type="Gene3D" id="3.30.70.1290">
    <property type="entry name" value="Transposase IS200-like"/>
    <property type="match status" value="1"/>
</dbReference>
<dbReference type="InterPro" id="IPR002686">
    <property type="entry name" value="Transposase_17"/>
</dbReference>
<evidence type="ECO:0000313" key="3">
    <source>
        <dbReference type="Proteomes" id="UP000034793"/>
    </source>
</evidence>
<dbReference type="InterPro" id="IPR036515">
    <property type="entry name" value="Transposase_17_sf"/>
</dbReference>
<accession>A0A0G0SWA6</accession>
<dbReference type="SUPFAM" id="SSF143422">
    <property type="entry name" value="Transposase IS200-like"/>
    <property type="match status" value="1"/>
</dbReference>
<sequence>MQKRDFKNFSEKEIYHVYNRGTNKENLFRDKQDYKAFLYRLGLAIGIKSDDLNKNGMTQSPKSRVRITKSPGDLFKLHSFCLMPNHFHLLIEQKSNVSISLLIQKICTSFSMYINKKYKRVGHLFQGNFKSVPIESNPQLIWTTSYIHMNPVKSNLVTRPEEYDWSSYNDYIRDRNLPIIYKDFIVDIFENKENLIKQTLALKNKDFMSRLNLDI</sequence>
<dbReference type="Pfam" id="PF01797">
    <property type="entry name" value="Y1_Tnp"/>
    <property type="match status" value="1"/>
</dbReference>
<comment type="caution">
    <text evidence="2">The sequence shown here is derived from an EMBL/GenBank/DDBJ whole genome shotgun (WGS) entry which is preliminary data.</text>
</comment>
<gene>
    <name evidence="2" type="ORF">UT61_C0019G0019</name>
</gene>
<dbReference type="SMART" id="SM01321">
    <property type="entry name" value="Y1_Tnp"/>
    <property type="match status" value="1"/>
</dbReference>
<dbReference type="PANTHER" id="PTHR34322">
    <property type="entry name" value="TRANSPOSASE, Y1_TNP DOMAIN-CONTAINING"/>
    <property type="match status" value="1"/>
</dbReference>
<feature type="domain" description="Transposase IS200-like" evidence="1">
    <location>
        <begin position="10"/>
        <end position="150"/>
    </location>
</feature>
<reference evidence="2 3" key="1">
    <citation type="journal article" date="2015" name="Nature">
        <title>rRNA introns, odd ribosomes, and small enigmatic genomes across a large radiation of phyla.</title>
        <authorList>
            <person name="Brown C.T."/>
            <person name="Hug L.A."/>
            <person name="Thomas B.C."/>
            <person name="Sharon I."/>
            <person name="Castelle C.J."/>
            <person name="Singh A."/>
            <person name="Wilkins M.J."/>
            <person name="Williams K.H."/>
            <person name="Banfield J.F."/>
        </authorList>
    </citation>
    <scope>NUCLEOTIDE SEQUENCE [LARGE SCALE GENOMIC DNA]</scope>
</reference>
<dbReference type="PANTHER" id="PTHR34322:SF2">
    <property type="entry name" value="TRANSPOSASE IS200-LIKE DOMAIN-CONTAINING PROTEIN"/>
    <property type="match status" value="1"/>
</dbReference>
<dbReference type="EMBL" id="LBXL01000019">
    <property type="protein sequence ID" value="KKR29902.1"/>
    <property type="molecule type" value="Genomic_DNA"/>
</dbReference>
<dbReference type="Proteomes" id="UP000034793">
    <property type="component" value="Unassembled WGS sequence"/>
</dbReference>
<dbReference type="AlphaFoldDB" id="A0A0G0SWA6"/>
<name>A0A0G0SWA6_9BACT</name>
<evidence type="ECO:0000259" key="1">
    <source>
        <dbReference type="SMART" id="SM01321"/>
    </source>
</evidence>
<organism evidence="2 3">
    <name type="scientific">Candidatus Woesebacteria bacterium GW2011_GWA1_39_8</name>
    <dbReference type="NCBI Taxonomy" id="1618552"/>
    <lineage>
        <taxon>Bacteria</taxon>
        <taxon>Candidatus Woeseibacteriota</taxon>
    </lineage>
</organism>
<protein>
    <submittedName>
        <fullName evidence="2">Transposase</fullName>
    </submittedName>
</protein>
<dbReference type="GO" id="GO:0003677">
    <property type="term" value="F:DNA binding"/>
    <property type="evidence" value="ECO:0007669"/>
    <property type="project" value="InterPro"/>
</dbReference>